<accession>T2BQE9</accession>
<dbReference type="GeneID" id="23884346"/>
<dbReference type="PANTHER" id="PTHR33324">
    <property type="entry name" value="EXPRESSED PROTEIN"/>
    <property type="match status" value="1"/>
</dbReference>
<dbReference type="AlphaFoldDB" id="T2BQE9"/>
<sequence>MCGAKICFYLPSSLALTHHSTYIMHKGKESATTQGQDSSQADSATKGKRQRTINWENDLGNDQRNANDHLIDWLGTPDSDGTLMFYRWKSDNVTGKTREHWSKVALEYLVQKGCATNRDVQSVLRQIKRMWSTFKSANDEINKTGSGGPNGNDAISICPWYSELMPIMSHSAAAMVEPGHSTLDEDEDQDRERLRKRIRQEKEEEEGDDDDIVQWDTDLHHESESVSSLFLFFVCTIDLLFSCSHRRCHIIRPLSIDTHPGSCHYASSRLPRSSRGYRRQGIYFDRSFCPYP</sequence>
<evidence type="ECO:0000256" key="1">
    <source>
        <dbReference type="SAM" id="MobiDB-lite"/>
    </source>
</evidence>
<feature type="compositionally biased region" description="Polar residues" evidence="1">
    <location>
        <begin position="30"/>
        <end position="43"/>
    </location>
</feature>
<dbReference type="VEuPathDB" id="FungiDB:CNAG_00549"/>
<evidence type="ECO:0000313" key="3">
    <source>
        <dbReference type="Proteomes" id="UP000010091"/>
    </source>
</evidence>
<gene>
    <name evidence="2" type="ORF">CNAG_00549</name>
</gene>
<reference evidence="2 3" key="1">
    <citation type="journal article" date="2014" name="PLoS Genet.">
        <title>Analysis of the genome and transcriptome of Cryptococcus neoformans var. grubii reveals complex RNA expression and microevolution leading to virulence attenuation.</title>
        <authorList>
            <person name="Janbon G."/>
            <person name="Ormerod K.L."/>
            <person name="Paulet D."/>
            <person name="Byrnes E.J.III."/>
            <person name="Yadav V."/>
            <person name="Chatterjee G."/>
            <person name="Mullapudi N."/>
            <person name="Hon C.C."/>
            <person name="Billmyre R.B."/>
            <person name="Brunel F."/>
            <person name="Bahn Y.S."/>
            <person name="Chen W."/>
            <person name="Chen Y."/>
            <person name="Chow E.W."/>
            <person name="Coppee J.Y."/>
            <person name="Floyd-Averette A."/>
            <person name="Gaillardin C."/>
            <person name="Gerik K.J."/>
            <person name="Goldberg J."/>
            <person name="Gonzalez-Hilarion S."/>
            <person name="Gujja S."/>
            <person name="Hamlin J.L."/>
            <person name="Hsueh Y.P."/>
            <person name="Ianiri G."/>
            <person name="Jones S."/>
            <person name="Kodira C.D."/>
            <person name="Kozubowski L."/>
            <person name="Lam W."/>
            <person name="Marra M."/>
            <person name="Mesner L.D."/>
            <person name="Mieczkowski P.A."/>
            <person name="Moyrand F."/>
            <person name="Nielsen K."/>
            <person name="Proux C."/>
            <person name="Rossignol T."/>
            <person name="Schein J.E."/>
            <person name="Sun S."/>
            <person name="Wollschlaeger C."/>
            <person name="Wood I.A."/>
            <person name="Zeng Q."/>
            <person name="Neuveglise C."/>
            <person name="Newlon C.S."/>
            <person name="Perfect J.R."/>
            <person name="Lodge J.K."/>
            <person name="Idnurm A."/>
            <person name="Stajich J.E."/>
            <person name="Kronstad J.W."/>
            <person name="Sanyal K."/>
            <person name="Heitman J."/>
            <person name="Fraser J.A."/>
            <person name="Cuomo C.A."/>
            <person name="Dietrich F.S."/>
        </authorList>
    </citation>
    <scope>NUCLEOTIDE SEQUENCE [LARGE SCALE GENOMIC DNA]</scope>
    <source>
        <strain evidence="3">H99 / ATCC 208821 / CBS 10515 / FGSC 9487</strain>
    </source>
</reference>
<feature type="region of interest" description="Disordered" evidence="1">
    <location>
        <begin position="27"/>
        <end position="61"/>
    </location>
</feature>
<dbReference type="HOGENOM" id="CLU_953211_0_0_1"/>
<dbReference type="RefSeq" id="XP_012046794.1">
    <property type="nucleotide sequence ID" value="XM_012191404.1"/>
</dbReference>
<feature type="compositionally biased region" description="Polar residues" evidence="1">
    <location>
        <begin position="52"/>
        <end position="61"/>
    </location>
</feature>
<organism evidence="2 3">
    <name type="scientific">Cryptococcus neoformans (strain H99 / ATCC 208821 / CBS 10515 / FGSC 9487)</name>
    <name type="common">Cryptococcus neoformans var. grubii serotype A</name>
    <dbReference type="NCBI Taxonomy" id="235443"/>
    <lineage>
        <taxon>Eukaryota</taxon>
        <taxon>Fungi</taxon>
        <taxon>Dikarya</taxon>
        <taxon>Basidiomycota</taxon>
        <taxon>Agaricomycotina</taxon>
        <taxon>Tremellomycetes</taxon>
        <taxon>Tremellales</taxon>
        <taxon>Cryptococcaceae</taxon>
        <taxon>Cryptococcus</taxon>
        <taxon>Cryptococcus neoformans species complex</taxon>
    </lineage>
</organism>
<dbReference type="PANTHER" id="PTHR33324:SF2">
    <property type="entry name" value="MYB_SANT-LIKE DNA-BINDING DOMAIN-CONTAINING PROTEIN"/>
    <property type="match status" value="1"/>
</dbReference>
<evidence type="ECO:0008006" key="4">
    <source>
        <dbReference type="Google" id="ProtNLM"/>
    </source>
</evidence>
<proteinExistence type="predicted"/>
<keyword evidence="3" id="KW-1185">Reference proteome</keyword>
<dbReference type="Proteomes" id="UP000010091">
    <property type="component" value="Chromosome 1"/>
</dbReference>
<evidence type="ECO:0000313" key="2">
    <source>
        <dbReference type="EMBL" id="AGV15322.1"/>
    </source>
</evidence>
<dbReference type="EMBL" id="CP003820">
    <property type="protein sequence ID" value="AGV15322.1"/>
    <property type="molecule type" value="Genomic_DNA"/>
</dbReference>
<name>T2BQE9_CRYN9</name>
<protein>
    <recommendedName>
        <fullName evidence="4">Myb/SANT-like domain-containing protein</fullName>
    </recommendedName>
</protein>